<evidence type="ECO:0000256" key="3">
    <source>
        <dbReference type="ARBA" id="ARBA00022723"/>
    </source>
</evidence>
<keyword evidence="8 12" id="KW-0238">DNA-binding</keyword>
<keyword evidence="7 13" id="KW-0175">Coiled coil</keyword>
<dbReference type="Gene3D" id="6.20.210.20">
    <property type="entry name" value="THAP domain"/>
    <property type="match status" value="1"/>
</dbReference>
<evidence type="ECO:0000256" key="8">
    <source>
        <dbReference type="ARBA" id="ARBA00023125"/>
    </source>
</evidence>
<evidence type="ECO:0000313" key="16">
    <source>
        <dbReference type="EMBL" id="CAL8121988.1"/>
    </source>
</evidence>
<keyword evidence="11" id="KW-0131">Cell cycle</keyword>
<dbReference type="PANTHER" id="PTHR46600">
    <property type="entry name" value="THAP DOMAIN-CONTAINING"/>
    <property type="match status" value="1"/>
</dbReference>
<dbReference type="InterPro" id="IPR038441">
    <property type="entry name" value="THAP_Znf_sf"/>
</dbReference>
<proteinExistence type="inferred from homology"/>
<comment type="caution">
    <text evidence="16">The sequence shown here is derived from an EMBL/GenBank/DDBJ whole genome shotgun (WGS) entry which is preliminary data.</text>
</comment>
<dbReference type="InterPro" id="IPR026516">
    <property type="entry name" value="THAP1/10"/>
</dbReference>
<evidence type="ECO:0000256" key="11">
    <source>
        <dbReference type="ARBA" id="ARBA00023306"/>
    </source>
</evidence>
<protein>
    <recommendedName>
        <fullName evidence="15">THAP-type domain-containing protein</fullName>
    </recommendedName>
</protein>
<keyword evidence="17" id="KW-1185">Reference proteome</keyword>
<evidence type="ECO:0000256" key="14">
    <source>
        <dbReference type="SAM" id="MobiDB-lite"/>
    </source>
</evidence>
<evidence type="ECO:0000256" key="13">
    <source>
        <dbReference type="SAM" id="Coils"/>
    </source>
</evidence>
<reference evidence="16 17" key="1">
    <citation type="submission" date="2024-08" db="EMBL/GenBank/DDBJ databases">
        <authorList>
            <person name="Cucini C."/>
            <person name="Frati F."/>
        </authorList>
    </citation>
    <scope>NUCLEOTIDE SEQUENCE [LARGE SCALE GENOMIC DNA]</scope>
</reference>
<keyword evidence="4 12" id="KW-0863">Zinc-finger</keyword>
<dbReference type="PANTHER" id="PTHR46600:SF1">
    <property type="entry name" value="THAP DOMAIN-CONTAINING PROTEIN 1"/>
    <property type="match status" value="1"/>
</dbReference>
<accession>A0ABP1RA83</accession>
<dbReference type="PROSITE" id="PS50950">
    <property type="entry name" value="ZF_THAP"/>
    <property type="match status" value="1"/>
</dbReference>
<comment type="subcellular location">
    <subcellularLocation>
        <location evidence="1">Nucleus</location>
        <location evidence="1">Nucleoplasm</location>
    </subcellularLocation>
</comment>
<keyword evidence="5" id="KW-0862">Zinc</keyword>
<evidence type="ECO:0000256" key="6">
    <source>
        <dbReference type="ARBA" id="ARBA00023015"/>
    </source>
</evidence>
<dbReference type="InterPro" id="IPR006612">
    <property type="entry name" value="THAP_Znf"/>
</dbReference>
<evidence type="ECO:0000313" key="17">
    <source>
        <dbReference type="Proteomes" id="UP001642540"/>
    </source>
</evidence>
<dbReference type="EMBL" id="CAXLJM020000066">
    <property type="protein sequence ID" value="CAL8121988.1"/>
    <property type="molecule type" value="Genomic_DNA"/>
</dbReference>
<sequence length="280" mass="31996">MVQRCCVPFCETKVGDADINGVKVRFHRMPMVPERFQQWRSRITSHGQYKPEPELTSNSRICSKHFLKQDYLDNCHKPVTGNHILSKDALPSKFRWSSANCDVSAAIPFVRRVKPAQQTHHSHHQYNSHTYNNNHHHHQSSTSLAKVALNRDDSCIEHSAVEKQTQCSFEDERLKNEISRKNSIIQQLLERISQLEAEHKATTQILLKESITGSGAATSVIRAPTSSPIRESGRDQESTIQKRRKLQQQDEDDENIHYVLLSLSEKVVRHDSNVSTATST</sequence>
<evidence type="ECO:0000256" key="10">
    <source>
        <dbReference type="ARBA" id="ARBA00023242"/>
    </source>
</evidence>
<evidence type="ECO:0000256" key="7">
    <source>
        <dbReference type="ARBA" id="ARBA00023054"/>
    </source>
</evidence>
<feature type="region of interest" description="Disordered" evidence="14">
    <location>
        <begin position="216"/>
        <end position="251"/>
    </location>
</feature>
<gene>
    <name evidence="16" type="ORF">ODALV1_LOCUS19625</name>
</gene>
<organism evidence="16 17">
    <name type="scientific">Orchesella dallaii</name>
    <dbReference type="NCBI Taxonomy" id="48710"/>
    <lineage>
        <taxon>Eukaryota</taxon>
        <taxon>Metazoa</taxon>
        <taxon>Ecdysozoa</taxon>
        <taxon>Arthropoda</taxon>
        <taxon>Hexapoda</taxon>
        <taxon>Collembola</taxon>
        <taxon>Entomobryomorpha</taxon>
        <taxon>Entomobryoidea</taxon>
        <taxon>Orchesellidae</taxon>
        <taxon>Orchesellinae</taxon>
        <taxon>Orchesella</taxon>
    </lineage>
</organism>
<dbReference type="Pfam" id="PF05485">
    <property type="entry name" value="THAP"/>
    <property type="match status" value="1"/>
</dbReference>
<keyword evidence="3" id="KW-0479">Metal-binding</keyword>
<evidence type="ECO:0000259" key="15">
    <source>
        <dbReference type="PROSITE" id="PS50950"/>
    </source>
</evidence>
<name>A0ABP1RA83_9HEXA</name>
<evidence type="ECO:0000256" key="5">
    <source>
        <dbReference type="ARBA" id="ARBA00022833"/>
    </source>
</evidence>
<comment type="similarity">
    <text evidence="2">Belongs to the THAP1 family.</text>
</comment>
<evidence type="ECO:0000256" key="12">
    <source>
        <dbReference type="PROSITE-ProRule" id="PRU00309"/>
    </source>
</evidence>
<evidence type="ECO:0000256" key="4">
    <source>
        <dbReference type="ARBA" id="ARBA00022771"/>
    </source>
</evidence>
<dbReference type="SMART" id="SM00980">
    <property type="entry name" value="THAP"/>
    <property type="match status" value="1"/>
</dbReference>
<evidence type="ECO:0000256" key="1">
    <source>
        <dbReference type="ARBA" id="ARBA00004642"/>
    </source>
</evidence>
<dbReference type="SUPFAM" id="SSF57716">
    <property type="entry name" value="Glucocorticoid receptor-like (DNA-binding domain)"/>
    <property type="match status" value="1"/>
</dbReference>
<keyword evidence="10" id="KW-0539">Nucleus</keyword>
<dbReference type="Proteomes" id="UP001642540">
    <property type="component" value="Unassembled WGS sequence"/>
</dbReference>
<feature type="coiled-coil region" evidence="13">
    <location>
        <begin position="171"/>
        <end position="205"/>
    </location>
</feature>
<keyword evidence="6" id="KW-0805">Transcription regulation</keyword>
<feature type="domain" description="THAP-type" evidence="15">
    <location>
        <begin position="1"/>
        <end position="94"/>
    </location>
</feature>
<feature type="region of interest" description="Disordered" evidence="14">
    <location>
        <begin position="115"/>
        <end position="145"/>
    </location>
</feature>
<evidence type="ECO:0000256" key="2">
    <source>
        <dbReference type="ARBA" id="ARBA00006177"/>
    </source>
</evidence>
<evidence type="ECO:0000256" key="9">
    <source>
        <dbReference type="ARBA" id="ARBA00023163"/>
    </source>
</evidence>
<keyword evidence="9" id="KW-0804">Transcription</keyword>